<comment type="caution">
    <text evidence="1">The sequence shown here is derived from an EMBL/GenBank/DDBJ whole genome shotgun (WGS) entry which is preliminary data.</text>
</comment>
<keyword evidence="2" id="KW-1185">Reference proteome</keyword>
<accession>A0ABR2JXQ0</accession>
<evidence type="ECO:0000313" key="2">
    <source>
        <dbReference type="Proteomes" id="UP001470230"/>
    </source>
</evidence>
<evidence type="ECO:0000313" key="1">
    <source>
        <dbReference type="EMBL" id="KAK8883642.1"/>
    </source>
</evidence>
<proteinExistence type="predicted"/>
<sequence length="111" mass="12964">MDYVNLLSTIREQEIGSFANETKKLIRLGYIPKEEIWINVNFNVVEKEIKALQCSSKLTGECKKELDNLLKELEERRKIDIIDDEVPFSLYSLLAFVEHRAIEVAKHLNEL</sequence>
<protein>
    <submittedName>
        <fullName evidence="1">Uncharacterized protein</fullName>
    </submittedName>
</protein>
<gene>
    <name evidence="1" type="ORF">M9Y10_042738</name>
</gene>
<dbReference type="Proteomes" id="UP001470230">
    <property type="component" value="Unassembled WGS sequence"/>
</dbReference>
<dbReference type="EMBL" id="JAPFFF010000008">
    <property type="protein sequence ID" value="KAK8883642.1"/>
    <property type="molecule type" value="Genomic_DNA"/>
</dbReference>
<organism evidence="1 2">
    <name type="scientific">Tritrichomonas musculus</name>
    <dbReference type="NCBI Taxonomy" id="1915356"/>
    <lineage>
        <taxon>Eukaryota</taxon>
        <taxon>Metamonada</taxon>
        <taxon>Parabasalia</taxon>
        <taxon>Tritrichomonadida</taxon>
        <taxon>Tritrichomonadidae</taxon>
        <taxon>Tritrichomonas</taxon>
    </lineage>
</organism>
<name>A0ABR2JXQ0_9EUKA</name>
<reference evidence="1 2" key="1">
    <citation type="submission" date="2024-04" db="EMBL/GenBank/DDBJ databases">
        <title>Tritrichomonas musculus Genome.</title>
        <authorList>
            <person name="Alves-Ferreira E."/>
            <person name="Grigg M."/>
            <person name="Lorenzi H."/>
            <person name="Galac M."/>
        </authorList>
    </citation>
    <scope>NUCLEOTIDE SEQUENCE [LARGE SCALE GENOMIC DNA]</scope>
    <source>
        <strain evidence="1 2">EAF2021</strain>
    </source>
</reference>